<comment type="caution">
    <text evidence="2">The sequence shown here is derived from an EMBL/GenBank/DDBJ whole genome shotgun (WGS) entry which is preliminary data.</text>
</comment>
<proteinExistence type="predicted"/>
<gene>
    <name evidence="2" type="ORF">Q6294_20475</name>
</gene>
<evidence type="ECO:0000313" key="3">
    <source>
        <dbReference type="Proteomes" id="UP001244490"/>
    </source>
</evidence>
<name>A0AAW8AKM9_KLEPN</name>
<protein>
    <recommendedName>
        <fullName evidence="4">Lipoprotein</fullName>
    </recommendedName>
</protein>
<keyword evidence="1" id="KW-0732">Signal</keyword>
<organism evidence="2 3">
    <name type="scientific">Klebsiella pneumoniae</name>
    <dbReference type="NCBI Taxonomy" id="573"/>
    <lineage>
        <taxon>Bacteria</taxon>
        <taxon>Pseudomonadati</taxon>
        <taxon>Pseudomonadota</taxon>
        <taxon>Gammaproteobacteria</taxon>
        <taxon>Enterobacterales</taxon>
        <taxon>Enterobacteriaceae</taxon>
        <taxon>Klebsiella/Raoultella group</taxon>
        <taxon>Klebsiella</taxon>
        <taxon>Klebsiella pneumoniae complex</taxon>
    </lineage>
</organism>
<dbReference type="Proteomes" id="UP001244490">
    <property type="component" value="Unassembled WGS sequence"/>
</dbReference>
<dbReference type="AlphaFoldDB" id="A0AAW8AKM9"/>
<dbReference type="RefSeq" id="WP_110203753.1">
    <property type="nucleotide sequence ID" value="NZ_CAAGXE010000004.1"/>
</dbReference>
<evidence type="ECO:0008006" key="4">
    <source>
        <dbReference type="Google" id="ProtNLM"/>
    </source>
</evidence>
<reference evidence="2" key="1">
    <citation type="submission" date="2023-07" db="EMBL/GenBank/DDBJ databases">
        <authorList>
            <person name="Peng Z."/>
        </authorList>
    </citation>
    <scope>NUCLEOTIDE SEQUENCE</scope>
    <source>
        <strain evidence="2">KP219</strain>
    </source>
</reference>
<sequence length="202" mass="21240">MKKILAVALGAVLLSGCSMMDKSRDPKLNGVQGVTLENNGTYEFLKSYQKSLSGKLNEGKIKVCIVRSISNDDVILDGSSSVTNSTFTSSIYVKNQVVASGGSVVNEAASSANNAVANGTTSYYFDVMGMPIERVVKFTLDIDGTGSSVKYTFTNIKQAQKDTGTLTNSGFSPIGSWAGAGPYQTIQALDKIVSDINSCASS</sequence>
<dbReference type="EMBL" id="JAUUIA010000019">
    <property type="protein sequence ID" value="MDP0969396.1"/>
    <property type="molecule type" value="Genomic_DNA"/>
</dbReference>
<evidence type="ECO:0000256" key="1">
    <source>
        <dbReference type="SAM" id="SignalP"/>
    </source>
</evidence>
<dbReference type="PROSITE" id="PS51257">
    <property type="entry name" value="PROKAR_LIPOPROTEIN"/>
    <property type="match status" value="1"/>
</dbReference>
<feature type="signal peptide" evidence="1">
    <location>
        <begin position="1"/>
        <end position="20"/>
    </location>
</feature>
<evidence type="ECO:0000313" key="2">
    <source>
        <dbReference type="EMBL" id="MDP0969396.1"/>
    </source>
</evidence>
<accession>A0AAW8AKM9</accession>
<feature type="chain" id="PRO_5043409509" description="Lipoprotein" evidence="1">
    <location>
        <begin position="21"/>
        <end position="202"/>
    </location>
</feature>